<sequence>MDLEGYGEFTGVSEDEDDDIARFERQCAERARAEGELPEEGSEEEDEQIRKNRLMGGRKDSGQPQDPSEWQEKCELLQDKLGRREAELAQVKADLEMLRSDGLGPDDPQTALKQRLLELTKKNRRLQVTVEGQRVRVKELENEVKKPKEEAKKQAEEMIMQNAALLYGEAGNMEDWKKKYLTASNQLQQVRHELQELRVLVQKQKKVLLKELGGEDCIQQAMGVADDPMALQWKGRAAQIAQLQRQVKELKAIWQAAQALLVRKVLCAVRPNGQEEVERLRTEQTEAPSMTHCKTASIGSGSNWHLEYGTGRVVESISTMVVANVQFLLRKSDDDDALVALLRKQLGREAWCPKPACRVAQELFVYYETL</sequence>
<gene>
    <name evidence="3" type="ORF">CCMP2556_LOCUS10120</name>
</gene>
<evidence type="ECO:0000256" key="2">
    <source>
        <dbReference type="SAM" id="MobiDB-lite"/>
    </source>
</evidence>
<proteinExistence type="predicted"/>
<dbReference type="EMBL" id="CAXAMN010004669">
    <property type="protein sequence ID" value="CAK9010560.1"/>
    <property type="molecule type" value="Genomic_DNA"/>
</dbReference>
<evidence type="ECO:0000313" key="3">
    <source>
        <dbReference type="EMBL" id="CAK9010560.1"/>
    </source>
</evidence>
<keyword evidence="4" id="KW-1185">Reference proteome</keyword>
<dbReference type="PANTHER" id="PTHR31935:SF1">
    <property type="entry name" value="COILED-COIL DOMAIN-CONTAINING PROTEIN 13"/>
    <property type="match status" value="1"/>
</dbReference>
<feature type="compositionally biased region" description="Basic and acidic residues" evidence="2">
    <location>
        <begin position="20"/>
        <end position="35"/>
    </location>
</feature>
<accession>A0ABP0J807</accession>
<evidence type="ECO:0000313" key="4">
    <source>
        <dbReference type="Proteomes" id="UP001642484"/>
    </source>
</evidence>
<feature type="compositionally biased region" description="Acidic residues" evidence="2">
    <location>
        <begin position="36"/>
        <end position="47"/>
    </location>
</feature>
<keyword evidence="1" id="KW-0175">Coiled coil</keyword>
<protein>
    <submittedName>
        <fullName evidence="3">Uncharacterized protein</fullName>
    </submittedName>
</protein>
<feature type="coiled-coil region" evidence="1">
    <location>
        <begin position="74"/>
        <end position="207"/>
    </location>
</feature>
<dbReference type="InterPro" id="IPR038929">
    <property type="entry name" value="CCDC13"/>
</dbReference>
<organism evidence="3 4">
    <name type="scientific">Durusdinium trenchii</name>
    <dbReference type="NCBI Taxonomy" id="1381693"/>
    <lineage>
        <taxon>Eukaryota</taxon>
        <taxon>Sar</taxon>
        <taxon>Alveolata</taxon>
        <taxon>Dinophyceae</taxon>
        <taxon>Suessiales</taxon>
        <taxon>Symbiodiniaceae</taxon>
        <taxon>Durusdinium</taxon>
    </lineage>
</organism>
<evidence type="ECO:0000256" key="1">
    <source>
        <dbReference type="SAM" id="Coils"/>
    </source>
</evidence>
<reference evidence="3 4" key="1">
    <citation type="submission" date="2024-02" db="EMBL/GenBank/DDBJ databases">
        <authorList>
            <person name="Chen Y."/>
            <person name="Shah S."/>
            <person name="Dougan E. K."/>
            <person name="Thang M."/>
            <person name="Chan C."/>
        </authorList>
    </citation>
    <scope>NUCLEOTIDE SEQUENCE [LARGE SCALE GENOMIC DNA]</scope>
</reference>
<dbReference type="Proteomes" id="UP001642484">
    <property type="component" value="Unassembled WGS sequence"/>
</dbReference>
<feature type="region of interest" description="Disordered" evidence="2">
    <location>
        <begin position="1"/>
        <end position="73"/>
    </location>
</feature>
<dbReference type="PANTHER" id="PTHR31935">
    <property type="entry name" value="COILED-COIL DOMAIN-CONTAINING PROTEIN 13"/>
    <property type="match status" value="1"/>
</dbReference>
<comment type="caution">
    <text evidence="3">The sequence shown here is derived from an EMBL/GenBank/DDBJ whole genome shotgun (WGS) entry which is preliminary data.</text>
</comment>
<name>A0ABP0J807_9DINO</name>